<feature type="binding site" evidence="10">
    <location>
        <position position="55"/>
    </location>
    <ligand>
        <name>CTP</name>
        <dbReference type="ChEBI" id="CHEBI:37563"/>
    </ligand>
</feature>
<reference evidence="15 17" key="3">
    <citation type="submission" date="2018-04" db="EMBL/GenBank/DDBJ databases">
        <title>Transcriptomics of ammonia oxidizing archaea.</title>
        <authorList>
            <person name="Carini P."/>
        </authorList>
    </citation>
    <scope>NUCLEOTIDE SEQUENCE [LARGE SCALE GENOMIC DNA]</scope>
    <source>
        <strain evidence="15 17">U25</strain>
    </source>
</reference>
<dbReference type="AlphaFoldDB" id="A0A0A7V260"/>
<dbReference type="GO" id="GO:0000287">
    <property type="term" value="F:magnesium ion binding"/>
    <property type="evidence" value="ECO:0007669"/>
    <property type="project" value="UniProtKB-UniRule"/>
</dbReference>
<comment type="catalytic activity">
    <reaction evidence="10">
        <text>a tRNA with a 3' CCA end + 2 CTP + ATP = a tRNA with a 3' CCACCA end + 3 diphosphate</text>
        <dbReference type="Rhea" id="RHEA:76235"/>
        <dbReference type="Rhea" id="RHEA-COMP:10468"/>
        <dbReference type="Rhea" id="RHEA-COMP:18655"/>
        <dbReference type="ChEBI" id="CHEBI:30616"/>
        <dbReference type="ChEBI" id="CHEBI:33019"/>
        <dbReference type="ChEBI" id="CHEBI:37563"/>
        <dbReference type="ChEBI" id="CHEBI:83071"/>
        <dbReference type="ChEBI" id="CHEBI:195187"/>
    </reaction>
</comment>
<dbReference type="SUPFAM" id="SSF55003">
    <property type="entry name" value="PAP/Archaeal CCA-adding enzyme, C-terminal domain"/>
    <property type="match status" value="1"/>
</dbReference>
<dbReference type="SUPFAM" id="SSF81301">
    <property type="entry name" value="Nucleotidyltransferase"/>
    <property type="match status" value="1"/>
</dbReference>
<evidence type="ECO:0000313" key="16">
    <source>
        <dbReference type="Proteomes" id="UP000030944"/>
    </source>
</evidence>
<feature type="binding site" evidence="10">
    <location>
        <position position="52"/>
    </location>
    <ligand>
        <name>CTP</name>
        <dbReference type="ChEBI" id="CHEBI:37563"/>
    </ligand>
</feature>
<dbReference type="Proteomes" id="UP000241022">
    <property type="component" value="Unassembled WGS sequence"/>
</dbReference>
<dbReference type="EMBL" id="CP007026">
    <property type="protein sequence ID" value="AJA92973.1"/>
    <property type="molecule type" value="Genomic_DNA"/>
</dbReference>
<evidence type="ECO:0000256" key="5">
    <source>
        <dbReference type="ARBA" id="ARBA00022741"/>
    </source>
</evidence>
<feature type="domain" description="CCA-adding enzyme C-terminal" evidence="13">
    <location>
        <begin position="276"/>
        <end position="420"/>
    </location>
</feature>
<evidence type="ECO:0000256" key="6">
    <source>
        <dbReference type="ARBA" id="ARBA00022800"/>
    </source>
</evidence>
<dbReference type="EMBL" id="LXWN01000002">
    <property type="protein sequence ID" value="PTL87290.1"/>
    <property type="molecule type" value="Genomic_DNA"/>
</dbReference>
<keyword evidence="17" id="KW-1185">Reference proteome</keyword>
<proteinExistence type="inferred from homology"/>
<dbReference type="InterPro" id="IPR002934">
    <property type="entry name" value="Polymerase_NTP_transf_dom"/>
</dbReference>
<feature type="binding site" evidence="10">
    <location>
        <position position="55"/>
    </location>
    <ligand>
        <name>ATP</name>
        <dbReference type="ChEBI" id="CHEBI:30616"/>
    </ligand>
</feature>
<comment type="miscellaneous">
    <text evidence="10">A single active site specifically recognizes both ATP and CTP and is responsible for their addition.</text>
</comment>
<dbReference type="HOGENOM" id="CLU_044679_1_0_2"/>
<evidence type="ECO:0000256" key="10">
    <source>
        <dbReference type="HAMAP-Rule" id="MF_01264"/>
    </source>
</evidence>
<evidence type="ECO:0000256" key="2">
    <source>
        <dbReference type="ARBA" id="ARBA00022694"/>
    </source>
</evidence>
<keyword evidence="8 10" id="KW-0460">Magnesium</keyword>
<evidence type="ECO:0000259" key="13">
    <source>
        <dbReference type="Pfam" id="PF21133"/>
    </source>
</evidence>
<feature type="binding site" evidence="10">
    <location>
        <position position="66"/>
    </location>
    <ligand>
        <name>Mg(2+)</name>
        <dbReference type="ChEBI" id="CHEBI:18420"/>
    </ligand>
</feature>
<comment type="subunit">
    <text evidence="10">Homodimer.</text>
</comment>
<dbReference type="EC" id="2.7.7.72" evidence="10"/>
<dbReference type="InterPro" id="IPR008229">
    <property type="entry name" value="CCA-adding_arc"/>
</dbReference>
<dbReference type="InterPro" id="IPR042090">
    <property type="entry name" value="CCA_tRNA_nucleotrans_2"/>
</dbReference>
<feature type="binding site" evidence="10">
    <location>
        <position position="168"/>
    </location>
    <ligand>
        <name>ATP</name>
        <dbReference type="ChEBI" id="CHEBI:30616"/>
    </ligand>
</feature>
<comment type="caution">
    <text evidence="10">Lacks conserved residue(s) required for the propagation of feature annotation.</text>
</comment>
<dbReference type="Gene3D" id="3.30.70.590">
    <property type="entry name" value="Poly(A) polymerase predicted RNA binding domain"/>
    <property type="match status" value="1"/>
</dbReference>
<evidence type="ECO:0000313" key="14">
    <source>
        <dbReference type="EMBL" id="AJA92973.1"/>
    </source>
</evidence>
<keyword evidence="1 10" id="KW-0808">Transferase</keyword>
<dbReference type="InterPro" id="IPR043519">
    <property type="entry name" value="NT_sf"/>
</dbReference>
<dbReference type="Gene3D" id="3.30.460.10">
    <property type="entry name" value="Beta Polymerase, domain 2"/>
    <property type="match status" value="1"/>
</dbReference>
<comment type="catalytic activity">
    <reaction evidence="10">
        <text>a tRNA precursor + 2 CTP + ATP = a tRNA with a 3' CCA end + 3 diphosphate</text>
        <dbReference type="Rhea" id="RHEA:14433"/>
        <dbReference type="Rhea" id="RHEA-COMP:10465"/>
        <dbReference type="Rhea" id="RHEA-COMP:10468"/>
        <dbReference type="ChEBI" id="CHEBI:30616"/>
        <dbReference type="ChEBI" id="CHEBI:33019"/>
        <dbReference type="ChEBI" id="CHEBI:37563"/>
        <dbReference type="ChEBI" id="CHEBI:74896"/>
        <dbReference type="ChEBI" id="CHEBI:83071"/>
        <dbReference type="EC" id="2.7.7.72"/>
    </reaction>
</comment>
<keyword evidence="2 10" id="KW-0819">tRNA processing</keyword>
<feature type="binding site" evidence="10">
    <location>
        <position position="64"/>
    </location>
    <ligand>
        <name>Mg(2+)</name>
        <dbReference type="ChEBI" id="CHEBI:18420"/>
    </ligand>
</feature>
<feature type="binding site" evidence="10">
    <location>
        <position position="139"/>
    </location>
    <ligand>
        <name>CTP</name>
        <dbReference type="ChEBI" id="CHEBI:37563"/>
    </ligand>
</feature>
<feature type="binding site" evidence="10">
    <location>
        <position position="159"/>
    </location>
    <ligand>
        <name>ATP</name>
        <dbReference type="ChEBI" id="CHEBI:30616"/>
    </ligand>
</feature>
<evidence type="ECO:0000259" key="11">
    <source>
        <dbReference type="Pfam" id="PF01909"/>
    </source>
</evidence>
<dbReference type="Pfam" id="PF09249">
    <property type="entry name" value="tRNA_NucTransf2"/>
    <property type="match status" value="1"/>
</dbReference>
<accession>A0A0A7V260</accession>
<name>A0A0A7V260_9ARCH</name>
<feature type="binding site" evidence="10">
    <location>
        <position position="139"/>
    </location>
    <ligand>
        <name>ATP</name>
        <dbReference type="ChEBI" id="CHEBI:30616"/>
    </ligand>
</feature>
<evidence type="ECO:0000256" key="1">
    <source>
        <dbReference type="ARBA" id="ARBA00022679"/>
    </source>
</evidence>
<dbReference type="GO" id="GO:0005524">
    <property type="term" value="F:ATP binding"/>
    <property type="evidence" value="ECO:0007669"/>
    <property type="project" value="UniProtKB-UniRule"/>
</dbReference>
<feature type="binding site" evidence="10">
    <location>
        <position position="168"/>
    </location>
    <ligand>
        <name>CTP</name>
        <dbReference type="ChEBI" id="CHEBI:37563"/>
    </ligand>
</feature>
<reference evidence="15" key="2">
    <citation type="submission" date="2016-05" db="EMBL/GenBank/DDBJ databases">
        <authorList>
            <person name="Lavstsen T."/>
            <person name="Jespersen J.S."/>
        </authorList>
    </citation>
    <scope>NUCLEOTIDE SEQUENCE [LARGE SCALE GENOMIC DNA]</scope>
    <source>
        <strain evidence="15">U25</strain>
    </source>
</reference>
<evidence type="ECO:0000256" key="7">
    <source>
        <dbReference type="ARBA" id="ARBA00022840"/>
    </source>
</evidence>
<dbReference type="Pfam" id="PF21133">
    <property type="entry name" value="CAA_C"/>
    <property type="match status" value="1"/>
</dbReference>
<dbReference type="PANTHER" id="PTHR39643:SF1">
    <property type="entry name" value="CCA-ADDING ENZYME"/>
    <property type="match status" value="1"/>
</dbReference>
<feature type="binding site" evidence="10">
    <location>
        <position position="52"/>
    </location>
    <ligand>
        <name>ATP</name>
        <dbReference type="ChEBI" id="CHEBI:30616"/>
    </ligand>
</feature>
<dbReference type="SUPFAM" id="SSF81631">
    <property type="entry name" value="PAP/OAS1 substrate-binding domain"/>
    <property type="match status" value="1"/>
</dbReference>
<dbReference type="InterPro" id="IPR011068">
    <property type="entry name" value="NuclTrfase_I-like_C"/>
</dbReference>
<comment type="cofactor">
    <cofactor evidence="10">
        <name>Mg(2+)</name>
        <dbReference type="ChEBI" id="CHEBI:18420"/>
    </cofactor>
</comment>
<comment type="function">
    <text evidence="10">Catalyzes the addition and repair of the essential 3'-terminal CCA sequence in tRNAs without using a nucleic acid template. Adds these three nucleotides in the order of C, C, and A to the tRNA nucleotide-73, using CTP and ATP as substrates and producing inorganic pyrophosphate. tRNA 3'-terminal CCA addition is required both for tRNA processing and repair. Also involved in tRNA surveillance by mediating tandem CCA addition to generate a CCACCA at the 3' terminus of unstable tRNAs. While stable tRNAs receive only 3'-terminal CCA, unstable tRNAs are marked with CCACCA and rapidly degraded.</text>
</comment>
<keyword evidence="4 10" id="KW-0479">Metal-binding</keyword>
<feature type="domain" description="Polymerase nucleotidyl transferase" evidence="11">
    <location>
        <begin position="36"/>
        <end position="130"/>
    </location>
</feature>
<protein>
    <recommendedName>
        <fullName evidence="10">CCA-adding enzyme</fullName>
        <ecNumber evidence="10">2.7.7.72</ecNumber>
    </recommendedName>
    <alternativeName>
        <fullName evidence="10">CCA tRNA nucleotidyltransferase</fullName>
    </alternativeName>
    <alternativeName>
        <fullName evidence="10">tRNA CCA-pyrophosphorylase</fullName>
    </alternativeName>
    <alternativeName>
        <fullName evidence="10">tRNA adenylyl-/cytidylyl- transferase</fullName>
    </alternativeName>
    <alternativeName>
        <fullName evidence="10">tRNA nucleotidyltransferase</fullName>
    </alternativeName>
    <alternativeName>
        <fullName evidence="10">tRNA-NT</fullName>
    </alternativeName>
</protein>
<dbReference type="GeneID" id="24815912"/>
<dbReference type="STRING" id="1410606.T478_0009"/>
<evidence type="ECO:0000313" key="17">
    <source>
        <dbReference type="Proteomes" id="UP000241022"/>
    </source>
</evidence>
<dbReference type="KEGG" id="nbv:T478_0009"/>
<dbReference type="GO" id="GO:0000049">
    <property type="term" value="F:tRNA binding"/>
    <property type="evidence" value="ECO:0007669"/>
    <property type="project" value="UniProtKB-UniRule"/>
</dbReference>
<keyword evidence="3 10" id="KW-0548">Nucleotidyltransferase</keyword>
<keyword evidence="9 10" id="KW-0694">RNA-binding</keyword>
<dbReference type="GO" id="GO:0042245">
    <property type="term" value="P:RNA repair"/>
    <property type="evidence" value="ECO:0007669"/>
    <property type="project" value="UniProtKB-KW"/>
</dbReference>
<dbReference type="GO" id="GO:0001680">
    <property type="term" value="P:tRNA 3'-terminal CCA addition"/>
    <property type="evidence" value="ECO:0007669"/>
    <property type="project" value="UniProtKB-UniRule"/>
</dbReference>
<keyword evidence="7 10" id="KW-0067">ATP-binding</keyword>
<evidence type="ECO:0000256" key="9">
    <source>
        <dbReference type="ARBA" id="ARBA00022884"/>
    </source>
</evidence>
<dbReference type="RefSeq" id="WP_048104265.1">
    <property type="nucleotide sequence ID" value="NZ_CP007026.1"/>
</dbReference>
<organism evidence="14 16">
    <name type="scientific">Candidatus Nitrosopelagicus brevis</name>
    <dbReference type="NCBI Taxonomy" id="1410606"/>
    <lineage>
        <taxon>Archaea</taxon>
        <taxon>Nitrososphaerota</taxon>
    </lineage>
</organism>
<keyword evidence="5 10" id="KW-0547">Nucleotide-binding</keyword>
<dbReference type="OrthoDB" id="7378at2157"/>
<dbReference type="PANTHER" id="PTHR39643">
    <property type="entry name" value="CCA-ADDING ENZYME"/>
    <property type="match status" value="1"/>
</dbReference>
<dbReference type="GO" id="GO:0004810">
    <property type="term" value="F:CCA tRNA nucleotidyltransferase activity"/>
    <property type="evidence" value="ECO:0007669"/>
    <property type="project" value="UniProtKB-UniRule"/>
</dbReference>
<dbReference type="NCBIfam" id="TIGR03671">
    <property type="entry name" value="cca_archaeal"/>
    <property type="match status" value="1"/>
</dbReference>
<dbReference type="Proteomes" id="UP000030944">
    <property type="component" value="Chromosome"/>
</dbReference>
<feature type="binding site" evidence="10">
    <location>
        <position position="159"/>
    </location>
    <ligand>
        <name>CTP</name>
        <dbReference type="ChEBI" id="CHEBI:37563"/>
    </ligand>
</feature>
<evidence type="ECO:0000256" key="4">
    <source>
        <dbReference type="ARBA" id="ARBA00022723"/>
    </source>
</evidence>
<dbReference type="PIRSF" id="PIRSF005335">
    <property type="entry name" value="CCA_arch"/>
    <property type="match status" value="1"/>
</dbReference>
<dbReference type="Gene3D" id="3.30.70.1550">
    <property type="entry name" value="Archaeal tRNA CCA-adding enzyme catalytic domain"/>
    <property type="match status" value="1"/>
</dbReference>
<dbReference type="InterPro" id="IPR006116">
    <property type="entry name" value="NT_2-5OAS_ClassI-CCAase"/>
</dbReference>
<comment type="similarity">
    <text evidence="10">Belongs to the tRNA nucleotidyltransferase/poly(A) polymerase family. Archaeal CCA-adding enzyme subfamily.</text>
</comment>
<dbReference type="HAMAP" id="MF_01264">
    <property type="entry name" value="CCA_arch"/>
    <property type="match status" value="1"/>
</dbReference>
<dbReference type="Gene3D" id="1.10.1410.30">
    <property type="entry name" value="CCA tRNA nucleotidyltransferase, domain 2"/>
    <property type="match status" value="1"/>
</dbReference>
<reference evidence="14 16" key="1">
    <citation type="journal article" date="2015" name="Proc. Natl. Acad. Sci. U.S.A.">
        <title>Genomic and proteomic characterization of "Candidatus Nitrosopelagicus brevis": An ammonia-oxidizing archaeon from the open ocean.</title>
        <authorList>
            <person name="Santoro A.E."/>
            <person name="Dupont C.L."/>
            <person name="Richter R.A."/>
            <person name="Craig M.T."/>
            <person name="Carini P."/>
            <person name="McIlvin M.R."/>
            <person name="Yang Y."/>
            <person name="Orsi W.D."/>
            <person name="Moran D.M."/>
            <person name="Saito M.A."/>
        </authorList>
    </citation>
    <scope>NUCLEOTIDE SEQUENCE [LARGE SCALE GENOMIC DNA]</scope>
    <source>
        <strain evidence="14">CN25</strain>
        <strain evidence="16">V2</strain>
    </source>
</reference>
<gene>
    <name evidence="10 14" type="primary">cca</name>
    <name evidence="15" type="ORF">A7X95_05130</name>
    <name evidence="14" type="ORF">T478_0009</name>
</gene>
<dbReference type="InterPro" id="IPR015329">
    <property type="entry name" value="tRNA_NucTransf2"/>
</dbReference>
<keyword evidence="6 10" id="KW-0692">RNA repair</keyword>
<evidence type="ECO:0000256" key="8">
    <source>
        <dbReference type="ARBA" id="ARBA00022842"/>
    </source>
</evidence>
<dbReference type="CDD" id="cd05400">
    <property type="entry name" value="NT_2-5OAS_ClassI-CCAase"/>
    <property type="match status" value="1"/>
</dbReference>
<feature type="domain" description="tRNA nucleotidyltransferase substrate binding" evidence="12">
    <location>
        <begin position="153"/>
        <end position="260"/>
    </location>
</feature>
<dbReference type="InterPro" id="IPR048833">
    <property type="entry name" value="CAA_C"/>
</dbReference>
<evidence type="ECO:0000313" key="15">
    <source>
        <dbReference type="EMBL" id="PTL87290.1"/>
    </source>
</evidence>
<sequence length="446" mass="50555">MKNDIIKKSKQIAIPNNVQRKKVDKIANQVFSLVNKEAKKQKAVVSVHFGGSYAKETWTPEKIDIDIFVKFKKTTSEKNFEKVGKKIGFDSLKKFKPYVRYSEHPFVEADIDGVGVNVVPCYDIKKGEWKSAADRSTFHTEFMSEKLTGSMKDDIRILKCFLKINGMYGAEIAKQGFSGYVCEVLVYYLGSFENVLKKISKIKNNEMIGESPRKFESPIVIIDPIDRNRNLGAAISIQNVTNFILIARNFLKKSSLSYFKEKSKDKIPVELAKNTLVVNFKYKKRSDDIIYGQIKRAATSIESQITKEGFNVLRSDAVAYDESKASLLFLLESLTISKNEIRTGPDVFSGDFSTKFIEINSKKSKLMWADKDGKLQSLQTRRYENAKSYLTDLIKNHIGESGIPKGLRTDFKNGFKIANGKDKQNKSVKKSISKMITTDDTTFSAN</sequence>
<dbReference type="Pfam" id="PF01909">
    <property type="entry name" value="NTP_transf_2"/>
    <property type="match status" value="1"/>
</dbReference>
<evidence type="ECO:0000256" key="3">
    <source>
        <dbReference type="ARBA" id="ARBA00022695"/>
    </source>
</evidence>
<evidence type="ECO:0000259" key="12">
    <source>
        <dbReference type="Pfam" id="PF09249"/>
    </source>
</evidence>